<keyword evidence="5 6" id="KW-0472">Membrane</keyword>
<feature type="transmembrane region" description="Helical" evidence="6">
    <location>
        <begin position="213"/>
        <end position="236"/>
    </location>
</feature>
<evidence type="ECO:0000256" key="4">
    <source>
        <dbReference type="ARBA" id="ARBA00022989"/>
    </source>
</evidence>
<feature type="transmembrane region" description="Helical" evidence="6">
    <location>
        <begin position="340"/>
        <end position="361"/>
    </location>
</feature>
<dbReference type="PANTHER" id="PTHR43124:SF3">
    <property type="entry name" value="CHLORAMPHENICOL EFFLUX PUMP RV0191"/>
    <property type="match status" value="1"/>
</dbReference>
<evidence type="ECO:0000256" key="6">
    <source>
        <dbReference type="SAM" id="Phobius"/>
    </source>
</evidence>
<dbReference type="CDD" id="cd17324">
    <property type="entry name" value="MFS_NepI_like"/>
    <property type="match status" value="1"/>
</dbReference>
<comment type="subcellular location">
    <subcellularLocation>
        <location evidence="1">Cell membrane</location>
        <topology evidence="1">Multi-pass membrane protein</topology>
    </subcellularLocation>
</comment>
<evidence type="ECO:0000259" key="7">
    <source>
        <dbReference type="PROSITE" id="PS50850"/>
    </source>
</evidence>
<dbReference type="PANTHER" id="PTHR43124">
    <property type="entry name" value="PURINE EFFLUX PUMP PBUE"/>
    <property type="match status" value="1"/>
</dbReference>
<sequence>MSNPSIALGQRTIADPSVLVLALTTFAIGLSEFIVIGLMGQITGDLGATLSSGSWLVAAYALGISVGSPLLAFLSLGLSARRLSVMLIGGFTILSLGCALAPTMGWMIAFRALAGGLHGAFFTVTTASLPSLFDERRAPMALALMFSGLTVAMVLGVPMGMALAGSFGWPLPFILIALCSAMGAVLLSQVLPQDFGQSQTPRIRLLRQAALRADLLWPYGFTVFGFGGGFAFLTYAEAWLTLQAGLPASVARGMLGVVGLGALAGNVLGGALPQVLGRPQALLLAVAAQLLGLALLPMASGIAAIALALLSWSMGAFASAPMVHSWAIDISRDTNARIAASFNVTAFNTGLSISAMIAGWQLAAGAGVQSLPLTALVLVAPALAIALGFAAMTRPR</sequence>
<accession>A0A511BLA9</accession>
<dbReference type="Pfam" id="PF07690">
    <property type="entry name" value="MFS_1"/>
    <property type="match status" value="1"/>
</dbReference>
<feature type="transmembrane region" description="Helical" evidence="6">
    <location>
        <begin position="108"/>
        <end position="129"/>
    </location>
</feature>
<dbReference type="EMBL" id="BJVC01000001">
    <property type="protein sequence ID" value="GEL01035.1"/>
    <property type="molecule type" value="Genomic_DNA"/>
</dbReference>
<protein>
    <submittedName>
        <fullName evidence="8">MFS transporter</fullName>
    </submittedName>
</protein>
<evidence type="ECO:0000256" key="5">
    <source>
        <dbReference type="ARBA" id="ARBA00023136"/>
    </source>
</evidence>
<feature type="transmembrane region" description="Helical" evidence="6">
    <location>
        <begin position="248"/>
        <end position="269"/>
    </location>
</feature>
<evidence type="ECO:0000256" key="3">
    <source>
        <dbReference type="ARBA" id="ARBA00022692"/>
    </source>
</evidence>
<comment type="caution">
    <text evidence="8">The sequence shown here is derived from an EMBL/GenBank/DDBJ whole genome shotgun (WGS) entry which is preliminary data.</text>
</comment>
<dbReference type="OrthoDB" id="7930524at2"/>
<dbReference type="AlphaFoldDB" id="A0A511BLA9"/>
<dbReference type="Gene3D" id="1.20.1250.20">
    <property type="entry name" value="MFS general substrate transporter like domains"/>
    <property type="match status" value="1"/>
</dbReference>
<dbReference type="InterPro" id="IPR036259">
    <property type="entry name" value="MFS_trans_sf"/>
</dbReference>
<feature type="domain" description="Major facilitator superfamily (MFS) profile" evidence="7">
    <location>
        <begin position="17"/>
        <end position="396"/>
    </location>
</feature>
<name>A0A511BLA9_9PROT</name>
<keyword evidence="9" id="KW-1185">Reference proteome</keyword>
<keyword evidence="2" id="KW-1003">Cell membrane</keyword>
<proteinExistence type="predicted"/>
<feature type="transmembrane region" description="Helical" evidence="6">
    <location>
        <begin position="305"/>
        <end position="328"/>
    </location>
</feature>
<reference evidence="8 9" key="1">
    <citation type="submission" date="2019-07" db="EMBL/GenBank/DDBJ databases">
        <title>Whole genome shotgun sequence of Swaminathania salitolerans NBRC 104436.</title>
        <authorList>
            <person name="Hosoyama A."/>
            <person name="Uohara A."/>
            <person name="Ohji S."/>
            <person name="Ichikawa N."/>
        </authorList>
    </citation>
    <scope>NUCLEOTIDE SEQUENCE [LARGE SCALE GENOMIC DNA]</scope>
    <source>
        <strain evidence="8 9">NBRC 104436</strain>
    </source>
</reference>
<evidence type="ECO:0000313" key="8">
    <source>
        <dbReference type="EMBL" id="GEL01035.1"/>
    </source>
</evidence>
<dbReference type="SUPFAM" id="SSF103473">
    <property type="entry name" value="MFS general substrate transporter"/>
    <property type="match status" value="1"/>
</dbReference>
<organism evidence="8 9">
    <name type="scientific">Swaminathania salitolerans</name>
    <dbReference type="NCBI Taxonomy" id="182838"/>
    <lineage>
        <taxon>Bacteria</taxon>
        <taxon>Pseudomonadati</taxon>
        <taxon>Pseudomonadota</taxon>
        <taxon>Alphaproteobacteria</taxon>
        <taxon>Acetobacterales</taxon>
        <taxon>Acetobacteraceae</taxon>
        <taxon>Swaminathania</taxon>
    </lineage>
</organism>
<dbReference type="InterPro" id="IPR020846">
    <property type="entry name" value="MFS_dom"/>
</dbReference>
<keyword evidence="4 6" id="KW-1133">Transmembrane helix</keyword>
<feature type="transmembrane region" description="Helical" evidence="6">
    <location>
        <begin position="83"/>
        <end position="102"/>
    </location>
</feature>
<dbReference type="GO" id="GO:0005886">
    <property type="term" value="C:plasma membrane"/>
    <property type="evidence" value="ECO:0007669"/>
    <property type="project" value="UniProtKB-SubCell"/>
</dbReference>
<dbReference type="InterPro" id="IPR011701">
    <property type="entry name" value="MFS"/>
</dbReference>
<feature type="transmembrane region" description="Helical" evidence="6">
    <location>
        <begin position="169"/>
        <end position="192"/>
    </location>
</feature>
<feature type="transmembrane region" description="Helical" evidence="6">
    <location>
        <begin position="54"/>
        <end position="76"/>
    </location>
</feature>
<feature type="transmembrane region" description="Helical" evidence="6">
    <location>
        <begin position="281"/>
        <end position="299"/>
    </location>
</feature>
<gene>
    <name evidence="8" type="ORF">SSA02_01980</name>
</gene>
<feature type="transmembrane region" description="Helical" evidence="6">
    <location>
        <begin position="141"/>
        <end position="163"/>
    </location>
</feature>
<dbReference type="Proteomes" id="UP000321405">
    <property type="component" value="Unassembled WGS sequence"/>
</dbReference>
<feature type="transmembrane region" description="Helical" evidence="6">
    <location>
        <begin position="18"/>
        <end position="42"/>
    </location>
</feature>
<feature type="transmembrane region" description="Helical" evidence="6">
    <location>
        <begin position="373"/>
        <end position="392"/>
    </location>
</feature>
<keyword evidence="3 6" id="KW-0812">Transmembrane</keyword>
<evidence type="ECO:0000256" key="1">
    <source>
        <dbReference type="ARBA" id="ARBA00004651"/>
    </source>
</evidence>
<dbReference type="PROSITE" id="PS50850">
    <property type="entry name" value="MFS"/>
    <property type="match status" value="1"/>
</dbReference>
<evidence type="ECO:0000313" key="9">
    <source>
        <dbReference type="Proteomes" id="UP000321405"/>
    </source>
</evidence>
<evidence type="ECO:0000256" key="2">
    <source>
        <dbReference type="ARBA" id="ARBA00022475"/>
    </source>
</evidence>
<dbReference type="RefSeq" id="WP_147092065.1">
    <property type="nucleotide sequence ID" value="NZ_BJVC01000001.1"/>
</dbReference>
<dbReference type="InterPro" id="IPR050189">
    <property type="entry name" value="MFS_Efflux_Transporters"/>
</dbReference>
<dbReference type="GO" id="GO:0022857">
    <property type="term" value="F:transmembrane transporter activity"/>
    <property type="evidence" value="ECO:0007669"/>
    <property type="project" value="InterPro"/>
</dbReference>